<evidence type="ECO:0000313" key="1">
    <source>
        <dbReference type="EMBL" id="SFV81477.1"/>
    </source>
</evidence>
<dbReference type="InterPro" id="IPR015422">
    <property type="entry name" value="PyrdxlP-dep_Trfase_small"/>
</dbReference>
<dbReference type="EMBL" id="FPHT01000174">
    <property type="protein sequence ID" value="SFV81477.1"/>
    <property type="molecule type" value="Genomic_DNA"/>
</dbReference>
<dbReference type="EC" id="2.6.1.44" evidence="1"/>
<keyword evidence="1" id="KW-0032">Aminotransferase</keyword>
<name>A0A1W1DJI9_9ZZZZ</name>
<organism evidence="1">
    <name type="scientific">hydrothermal vent metagenome</name>
    <dbReference type="NCBI Taxonomy" id="652676"/>
    <lineage>
        <taxon>unclassified sequences</taxon>
        <taxon>metagenomes</taxon>
        <taxon>ecological metagenomes</taxon>
    </lineage>
</organism>
<dbReference type="AlphaFoldDB" id="A0A1W1DJI9"/>
<protein>
    <submittedName>
        <fullName evidence="1">Serine--pyruvate aminotransferase / L-alanine:glyoxylate aminotransferase</fullName>
        <ecNumber evidence="1">2.6.1.44</ecNumber>
        <ecNumber evidence="1">2.6.1.51</ecNumber>
    </submittedName>
</protein>
<sequence>MLNDYNLEIGAGLGAYAGKVWRIGLMGHTSRLENITLCLAALKETLSK</sequence>
<dbReference type="EC" id="2.6.1.51" evidence="1"/>
<gene>
    <name evidence="1" type="ORF">MNB_SUP05-12-253</name>
</gene>
<reference evidence="1" key="1">
    <citation type="submission" date="2016-10" db="EMBL/GenBank/DDBJ databases">
        <authorList>
            <person name="de Groot N.N."/>
        </authorList>
    </citation>
    <scope>NUCLEOTIDE SEQUENCE</scope>
</reference>
<dbReference type="Gene3D" id="3.90.1150.10">
    <property type="entry name" value="Aspartate Aminotransferase, domain 1"/>
    <property type="match status" value="1"/>
</dbReference>
<keyword evidence="1" id="KW-0670">Pyruvate</keyword>
<dbReference type="GO" id="GO:0004760">
    <property type="term" value="F:L-serine-pyruvate transaminase activity"/>
    <property type="evidence" value="ECO:0007669"/>
    <property type="project" value="UniProtKB-EC"/>
</dbReference>
<dbReference type="GO" id="GO:0008453">
    <property type="term" value="F:alanine-glyoxylate transaminase activity"/>
    <property type="evidence" value="ECO:0007669"/>
    <property type="project" value="UniProtKB-EC"/>
</dbReference>
<dbReference type="InterPro" id="IPR015424">
    <property type="entry name" value="PyrdxlP-dep_Trfase"/>
</dbReference>
<keyword evidence="1" id="KW-0808">Transferase</keyword>
<proteinExistence type="predicted"/>
<accession>A0A1W1DJI9</accession>
<dbReference type="SUPFAM" id="SSF53383">
    <property type="entry name" value="PLP-dependent transferases"/>
    <property type="match status" value="1"/>
</dbReference>